<evidence type="ECO:0000313" key="3">
    <source>
        <dbReference type="Proteomes" id="UP000677913"/>
    </source>
</evidence>
<evidence type="ECO:0000256" key="1">
    <source>
        <dbReference type="SAM" id="MobiDB-lite"/>
    </source>
</evidence>
<dbReference type="EMBL" id="JAGSXH010000141">
    <property type="protein sequence ID" value="MBS2966353.1"/>
    <property type="molecule type" value="Genomic_DNA"/>
</dbReference>
<gene>
    <name evidence="2" type="ORF">KGA66_25140</name>
</gene>
<feature type="region of interest" description="Disordered" evidence="1">
    <location>
        <begin position="95"/>
        <end position="120"/>
    </location>
</feature>
<comment type="caution">
    <text evidence="2">The sequence shown here is derived from an EMBL/GenBank/DDBJ whole genome shotgun (WGS) entry which is preliminary data.</text>
</comment>
<feature type="compositionally biased region" description="Gly residues" evidence="1">
    <location>
        <begin position="110"/>
        <end position="120"/>
    </location>
</feature>
<proteinExistence type="predicted"/>
<sequence>MTLDPPMEVVQFLQFIGIDWPMINEDAVREVAGYIEEFAGRIEQAHQDATMTIRQMGTAYQGASYELLAQRWAQMSSRHERVAGHLPWRCSRAARGGGLHRGAEGRGDRGVGGAGGVVRG</sequence>
<dbReference type="AlphaFoldDB" id="A0A8J8BEG3"/>
<dbReference type="RefSeq" id="WP_211471341.1">
    <property type="nucleotide sequence ID" value="NZ_JAGSXH010000141.1"/>
</dbReference>
<organism evidence="2 3">
    <name type="scientific">Actinocrinis puniceicyclus</name>
    <dbReference type="NCBI Taxonomy" id="977794"/>
    <lineage>
        <taxon>Bacteria</taxon>
        <taxon>Bacillati</taxon>
        <taxon>Actinomycetota</taxon>
        <taxon>Actinomycetes</taxon>
        <taxon>Catenulisporales</taxon>
        <taxon>Actinospicaceae</taxon>
        <taxon>Actinocrinis</taxon>
    </lineage>
</organism>
<protein>
    <submittedName>
        <fullName evidence="2">Uncharacterized protein</fullName>
    </submittedName>
</protein>
<keyword evidence="3" id="KW-1185">Reference proteome</keyword>
<reference evidence="2" key="1">
    <citation type="submission" date="2021-04" db="EMBL/GenBank/DDBJ databases">
        <title>Genome based classification of Actinospica acidithermotolerans sp. nov., an actinobacterium isolated from an Indonesian hot spring.</title>
        <authorList>
            <person name="Kusuma A.B."/>
            <person name="Putra K.E."/>
            <person name="Nafisah S."/>
            <person name="Loh J."/>
            <person name="Nouioui I."/>
            <person name="Goodfellow M."/>
        </authorList>
    </citation>
    <scope>NUCLEOTIDE SEQUENCE</scope>
    <source>
        <strain evidence="2">DSM 45618</strain>
    </source>
</reference>
<evidence type="ECO:0000313" key="2">
    <source>
        <dbReference type="EMBL" id="MBS2966353.1"/>
    </source>
</evidence>
<name>A0A8J8BEG3_9ACTN</name>
<dbReference type="Proteomes" id="UP000677913">
    <property type="component" value="Unassembled WGS sequence"/>
</dbReference>
<accession>A0A8J8BEG3</accession>